<organism evidence="4 5">
    <name type="scientific">Syncephalastrum racemosum</name>
    <name type="common">Filamentous fungus</name>
    <dbReference type="NCBI Taxonomy" id="13706"/>
    <lineage>
        <taxon>Eukaryota</taxon>
        <taxon>Fungi</taxon>
        <taxon>Fungi incertae sedis</taxon>
        <taxon>Mucoromycota</taxon>
        <taxon>Mucoromycotina</taxon>
        <taxon>Mucoromycetes</taxon>
        <taxon>Mucorales</taxon>
        <taxon>Syncephalastraceae</taxon>
        <taxon>Syncephalastrum</taxon>
    </lineage>
</organism>
<dbReference type="Pfam" id="PF01546">
    <property type="entry name" value="Peptidase_M20"/>
    <property type="match status" value="1"/>
</dbReference>
<dbReference type="InterPro" id="IPR052030">
    <property type="entry name" value="Peptidase_M20/M20A_hydrolases"/>
</dbReference>
<reference evidence="4 5" key="1">
    <citation type="submission" date="2016-07" db="EMBL/GenBank/DDBJ databases">
        <title>Pervasive Adenine N6-methylation of Active Genes in Fungi.</title>
        <authorList>
            <consortium name="DOE Joint Genome Institute"/>
            <person name="Mondo S.J."/>
            <person name="Dannebaum R.O."/>
            <person name="Kuo R.C."/>
            <person name="Labutti K."/>
            <person name="Haridas S."/>
            <person name="Kuo A."/>
            <person name="Salamov A."/>
            <person name="Ahrendt S.R."/>
            <person name="Lipzen A."/>
            <person name="Sullivan W."/>
            <person name="Andreopoulos W.B."/>
            <person name="Clum A."/>
            <person name="Lindquist E."/>
            <person name="Daum C."/>
            <person name="Ramamoorthy G.K."/>
            <person name="Gryganskyi A."/>
            <person name="Culley D."/>
            <person name="Magnuson J.K."/>
            <person name="James T.Y."/>
            <person name="O'Malley M.A."/>
            <person name="Stajich J.E."/>
            <person name="Spatafora J.W."/>
            <person name="Visel A."/>
            <person name="Grigoriev I.V."/>
        </authorList>
    </citation>
    <scope>NUCLEOTIDE SEQUENCE [LARGE SCALE GENOMIC DNA]</scope>
    <source>
        <strain evidence="4 5">NRRL 2496</strain>
    </source>
</reference>
<dbReference type="PANTHER" id="PTHR30575">
    <property type="entry name" value="PEPTIDASE M20"/>
    <property type="match status" value="1"/>
</dbReference>
<sequence>MNAEVKSIIDSTINGLDRELRDISLKIHDNPETGEKEYKAAALLSDYLEQKGFTVTRGAAGLPTAFIAEYSSGQPGRRIGYCAEYDALPGVGHGCGHNLIAISGLACAIATRALMEKGLLKGSVTLFGTPAEESTSGKIDLVQTGEIQKRTDVVLMLHPFAHDGIYPLMLALDSVKFEFFGRTSHAGMKPWEGINALDALMQGYDNVSMLRQQTLTTNRVHGIITHGGSRPNVIPDYASAFFYVRAVTRNQLKEFKDKVENCFKAAAVATGCRLEATWAAKGPVEDVFMNDTMAQYYKEYMEMEGAHFLPRAEEEKVTTGSTDCGNVSYVVPTIHPGFSIGTNAANHTVEFTKATATEYAHGCTLRAARCLAMTAATVSLDADVYRAVVADFEKGKPQ</sequence>
<evidence type="ECO:0000313" key="5">
    <source>
        <dbReference type="Proteomes" id="UP000242180"/>
    </source>
</evidence>
<accession>A0A1X2HQT9</accession>
<proteinExistence type="inferred from homology"/>
<dbReference type="FunFam" id="3.30.70.360:FF:000004">
    <property type="entry name" value="Peptidase M20 domain-containing protein 2"/>
    <property type="match status" value="1"/>
</dbReference>
<dbReference type="OrthoDB" id="6119954at2759"/>
<dbReference type="InParanoid" id="A0A1X2HQT9"/>
<dbReference type="Gene3D" id="3.40.630.10">
    <property type="entry name" value="Zn peptidases"/>
    <property type="match status" value="1"/>
</dbReference>
<dbReference type="InterPro" id="IPR017144">
    <property type="entry name" value="Xaa-Arg_dipeptidase"/>
</dbReference>
<dbReference type="InterPro" id="IPR002933">
    <property type="entry name" value="Peptidase_M20"/>
</dbReference>
<protein>
    <recommendedName>
        <fullName evidence="2">Peptidase M20 domain-containing protein 2</fullName>
    </recommendedName>
</protein>
<dbReference type="GO" id="GO:0016805">
    <property type="term" value="F:dipeptidase activity"/>
    <property type="evidence" value="ECO:0007669"/>
    <property type="project" value="InterPro"/>
</dbReference>
<dbReference type="Gene3D" id="3.30.70.360">
    <property type="match status" value="1"/>
</dbReference>
<dbReference type="SUPFAM" id="SSF55031">
    <property type="entry name" value="Bacterial exopeptidase dimerisation domain"/>
    <property type="match status" value="1"/>
</dbReference>
<gene>
    <name evidence="4" type="ORF">BCR43DRAFT_470568</name>
</gene>
<evidence type="ECO:0000313" key="4">
    <source>
        <dbReference type="EMBL" id="ORZ01754.1"/>
    </source>
</evidence>
<evidence type="ECO:0000256" key="2">
    <source>
        <dbReference type="PIRNR" id="PIRNR037226"/>
    </source>
</evidence>
<dbReference type="NCBIfam" id="TIGR01891">
    <property type="entry name" value="amidohydrolases"/>
    <property type="match status" value="1"/>
</dbReference>
<dbReference type="CDD" id="cd05672">
    <property type="entry name" value="M20_ACY1L2-like"/>
    <property type="match status" value="1"/>
</dbReference>
<evidence type="ECO:0000259" key="3">
    <source>
        <dbReference type="Pfam" id="PF07687"/>
    </source>
</evidence>
<evidence type="ECO:0000256" key="1">
    <source>
        <dbReference type="ARBA" id="ARBA00006247"/>
    </source>
</evidence>
<comment type="similarity">
    <text evidence="1 2">Belongs to the peptidase M20A family.</text>
</comment>
<dbReference type="SUPFAM" id="SSF53187">
    <property type="entry name" value="Zn-dependent exopeptidases"/>
    <property type="match status" value="1"/>
</dbReference>
<comment type="caution">
    <text evidence="4">The sequence shown here is derived from an EMBL/GenBank/DDBJ whole genome shotgun (WGS) entry which is preliminary data.</text>
</comment>
<dbReference type="AlphaFoldDB" id="A0A1X2HQT9"/>
<dbReference type="PIRSF" id="PIRSF037226">
    <property type="entry name" value="Amidohydrolase_ACY1L2_prd"/>
    <property type="match status" value="1"/>
</dbReference>
<feature type="domain" description="Peptidase M20 dimerisation" evidence="3">
    <location>
        <begin position="174"/>
        <end position="268"/>
    </location>
</feature>
<dbReference type="InterPro" id="IPR036264">
    <property type="entry name" value="Bact_exopeptidase_dim_dom"/>
</dbReference>
<dbReference type="STRING" id="13706.A0A1X2HQT9"/>
<dbReference type="OMA" id="SWNVPNI"/>
<dbReference type="PANTHER" id="PTHR30575:SF0">
    <property type="entry name" value="XAA-ARG DIPEPTIDASE"/>
    <property type="match status" value="1"/>
</dbReference>
<dbReference type="EMBL" id="MCGN01000002">
    <property type="protein sequence ID" value="ORZ01754.1"/>
    <property type="molecule type" value="Genomic_DNA"/>
</dbReference>
<dbReference type="Pfam" id="PF07687">
    <property type="entry name" value="M20_dimer"/>
    <property type="match status" value="1"/>
</dbReference>
<dbReference type="InterPro" id="IPR017439">
    <property type="entry name" value="Amidohydrolase"/>
</dbReference>
<keyword evidence="5" id="KW-1185">Reference proteome</keyword>
<dbReference type="Proteomes" id="UP000242180">
    <property type="component" value="Unassembled WGS sequence"/>
</dbReference>
<name>A0A1X2HQT9_SYNRA</name>
<dbReference type="InterPro" id="IPR011650">
    <property type="entry name" value="Peptidase_M20_dimer"/>
</dbReference>